<keyword evidence="4" id="KW-0347">Helicase</keyword>
<keyword evidence="5" id="KW-1185">Reference proteome</keyword>
<feature type="domain" description="Helicase ATP-binding" evidence="3">
    <location>
        <begin position="86"/>
        <end position="241"/>
    </location>
</feature>
<feature type="coiled-coil region" evidence="1">
    <location>
        <begin position="440"/>
        <end position="467"/>
    </location>
</feature>
<reference evidence="4 5" key="1">
    <citation type="submission" date="2018-11" db="EMBL/GenBank/DDBJ databases">
        <title>The genome draft of YIM 96095.</title>
        <authorList>
            <person name="Tang S.-K."/>
            <person name="Chunyu W.-X."/>
            <person name="Feng Y.-Z."/>
        </authorList>
    </citation>
    <scope>NUCLEOTIDE SEQUENCE [LARGE SCALE GENOMIC DNA]</scope>
    <source>
        <strain evidence="4 5">YIM 96095</strain>
    </source>
</reference>
<evidence type="ECO:0000259" key="3">
    <source>
        <dbReference type="PROSITE" id="PS51192"/>
    </source>
</evidence>
<protein>
    <submittedName>
        <fullName evidence="4">DEAD/DEAH box helicase</fullName>
    </submittedName>
</protein>
<evidence type="ECO:0000256" key="2">
    <source>
        <dbReference type="SAM" id="MobiDB-lite"/>
    </source>
</evidence>
<feature type="compositionally biased region" description="Basic residues" evidence="2">
    <location>
        <begin position="560"/>
        <end position="582"/>
    </location>
</feature>
<dbReference type="GO" id="GO:0005829">
    <property type="term" value="C:cytosol"/>
    <property type="evidence" value="ECO:0007669"/>
    <property type="project" value="TreeGrafter"/>
</dbReference>
<dbReference type="CDD" id="cd00085">
    <property type="entry name" value="HNHc"/>
    <property type="match status" value="1"/>
</dbReference>
<dbReference type="Gene3D" id="3.40.50.300">
    <property type="entry name" value="P-loop containing nucleotide triphosphate hydrolases"/>
    <property type="match status" value="2"/>
</dbReference>
<dbReference type="SMART" id="SM00507">
    <property type="entry name" value="HNHc"/>
    <property type="match status" value="1"/>
</dbReference>
<dbReference type="GO" id="GO:0004386">
    <property type="term" value="F:helicase activity"/>
    <property type="evidence" value="ECO:0007669"/>
    <property type="project" value="UniProtKB-KW"/>
</dbReference>
<dbReference type="GO" id="GO:0005524">
    <property type="term" value="F:ATP binding"/>
    <property type="evidence" value="ECO:0007669"/>
    <property type="project" value="InterPro"/>
</dbReference>
<dbReference type="InterPro" id="IPR027417">
    <property type="entry name" value="P-loop_NTPase"/>
</dbReference>
<dbReference type="SUPFAM" id="SSF52540">
    <property type="entry name" value="P-loop containing nucleoside triphosphate hydrolases"/>
    <property type="match status" value="1"/>
</dbReference>
<dbReference type="SMART" id="SM00487">
    <property type="entry name" value="DEXDc"/>
    <property type="match status" value="1"/>
</dbReference>
<feature type="region of interest" description="Disordered" evidence="2">
    <location>
        <begin position="534"/>
        <end position="582"/>
    </location>
</feature>
<dbReference type="PANTHER" id="PTHR47396:SF2">
    <property type="entry name" value="HELICASE ATP-BINDING DOMAIN-CONTAINING PROTEIN"/>
    <property type="match status" value="1"/>
</dbReference>
<dbReference type="Gene3D" id="1.10.30.50">
    <property type="match status" value="1"/>
</dbReference>
<dbReference type="Proteomes" id="UP000269198">
    <property type="component" value="Unassembled WGS sequence"/>
</dbReference>
<dbReference type="InterPro" id="IPR003615">
    <property type="entry name" value="HNH_nuc"/>
</dbReference>
<dbReference type="InterPro" id="IPR002711">
    <property type="entry name" value="HNH"/>
</dbReference>
<evidence type="ECO:0000256" key="1">
    <source>
        <dbReference type="SAM" id="Coils"/>
    </source>
</evidence>
<organism evidence="4 5">
    <name type="scientific">Halostreptopolyspora alba</name>
    <dbReference type="NCBI Taxonomy" id="2487137"/>
    <lineage>
        <taxon>Bacteria</taxon>
        <taxon>Bacillati</taxon>
        <taxon>Actinomycetota</taxon>
        <taxon>Actinomycetes</taxon>
        <taxon>Streptosporangiales</taxon>
        <taxon>Nocardiopsidaceae</taxon>
        <taxon>Halostreptopolyspora</taxon>
    </lineage>
</organism>
<accession>A0A3N0DYN2</accession>
<dbReference type="GO" id="GO:0016787">
    <property type="term" value="F:hydrolase activity"/>
    <property type="evidence" value="ECO:0007669"/>
    <property type="project" value="InterPro"/>
</dbReference>
<keyword evidence="4" id="KW-0067">ATP-binding</keyword>
<feature type="compositionally biased region" description="Low complexity" evidence="2">
    <location>
        <begin position="540"/>
        <end position="551"/>
    </location>
</feature>
<dbReference type="GO" id="GO:0003677">
    <property type="term" value="F:DNA binding"/>
    <property type="evidence" value="ECO:0007669"/>
    <property type="project" value="InterPro"/>
</dbReference>
<dbReference type="PANTHER" id="PTHR47396">
    <property type="entry name" value="TYPE I RESTRICTION ENZYME ECOKI R PROTEIN"/>
    <property type="match status" value="1"/>
</dbReference>
<keyword evidence="4" id="KW-0547">Nucleotide-binding</keyword>
<dbReference type="InterPro" id="IPR006935">
    <property type="entry name" value="Helicase/UvrB_N"/>
</dbReference>
<keyword evidence="4" id="KW-0378">Hydrolase</keyword>
<dbReference type="SMART" id="SM00382">
    <property type="entry name" value="AAA"/>
    <property type="match status" value="1"/>
</dbReference>
<gene>
    <name evidence="4" type="ORF">EFW17_22555</name>
</gene>
<dbReference type="OrthoDB" id="5177627at2"/>
<keyword evidence="1" id="KW-0175">Coiled coil</keyword>
<dbReference type="AlphaFoldDB" id="A0A3N0DYN2"/>
<evidence type="ECO:0000313" key="5">
    <source>
        <dbReference type="Proteomes" id="UP000269198"/>
    </source>
</evidence>
<proteinExistence type="predicted"/>
<comment type="caution">
    <text evidence="4">The sequence shown here is derived from an EMBL/GenBank/DDBJ whole genome shotgun (WGS) entry which is preliminary data.</text>
</comment>
<dbReference type="InterPro" id="IPR014001">
    <property type="entry name" value="Helicase_ATP-bd"/>
</dbReference>
<dbReference type="Pfam" id="PF01844">
    <property type="entry name" value="HNH"/>
    <property type="match status" value="1"/>
</dbReference>
<evidence type="ECO:0000313" key="4">
    <source>
        <dbReference type="EMBL" id="RNL80718.1"/>
    </source>
</evidence>
<name>A0A3N0DYN2_9ACTN</name>
<dbReference type="Pfam" id="PF04851">
    <property type="entry name" value="ResIII"/>
    <property type="match status" value="1"/>
</dbReference>
<dbReference type="PROSITE" id="PS51192">
    <property type="entry name" value="HELICASE_ATP_BIND_1"/>
    <property type="match status" value="1"/>
</dbReference>
<dbReference type="EMBL" id="RJMB01000035">
    <property type="protein sequence ID" value="RNL80718.1"/>
    <property type="molecule type" value="Genomic_DNA"/>
</dbReference>
<sequence length="619" mass="67621">MTPDPRRRFSGQERAALFLSSDGRCAHCGTDLGPGFHADHIAPHARGGATDVVNGQALCSSCNLHKGASVAASPSLREWQQAALERFDATTSENFLVTATPGAGKTTFALEAARRIRPRVRAILIVVPTSNLRTQWARAAHTFGLDIDDRFSADAATLARDFDGAAVTYQAVMSNPLIYRRLADRAFVILDEIHHAGENRSWGDKLRQACDPATRRLLLSGTPFRSDNNPIPYVSYARDHDGIHRSQADYTYGYGDGVKDSVVRPIAFPAFDGHGTWSDAGTVVNGPLSNEDETQAKRALKAALNPNGEWIGSVMRAADGELTRQREHTPDAGGLIVADNQEHARQYAELLEQIAGEKVAVAISDEPDASEVIRTYAQARNRWIIAVQMVSEGVDIPRLAVGVYASRTTTALFFRQVAGRFVRTRSEDDETCAALYVPSIAALLKNAAEMEIELDHALAEASEQYERDYSDGESGSLFSMVDPISSSAATHDKTILSGEDFTSAEIERARTVAAQVNLTKLSDAEMARLLRHVSPNDTTEAAPSPSSAEAAQTRSERKTGLRKAVQRKVSRLARHTGRPHNHIHAELNRACSEQSIDKATVDTLQRRIQFLDRHLGEPQ</sequence>
<dbReference type="InterPro" id="IPR050742">
    <property type="entry name" value="Helicase_Restrict-Modif_Enz"/>
</dbReference>
<dbReference type="InterPro" id="IPR003593">
    <property type="entry name" value="AAA+_ATPase"/>
</dbReference>